<dbReference type="GO" id="GO:0015833">
    <property type="term" value="P:peptide transport"/>
    <property type="evidence" value="ECO:0007669"/>
    <property type="project" value="TreeGrafter"/>
</dbReference>
<evidence type="ECO:0000313" key="7">
    <source>
        <dbReference type="Proteomes" id="UP000824190"/>
    </source>
</evidence>
<evidence type="ECO:0000259" key="5">
    <source>
        <dbReference type="Pfam" id="PF00496"/>
    </source>
</evidence>
<evidence type="ECO:0000256" key="4">
    <source>
        <dbReference type="SAM" id="MobiDB-lite"/>
    </source>
</evidence>
<comment type="similarity">
    <text evidence="1">Belongs to the bacterial solute-binding protein 5 family.</text>
</comment>
<dbReference type="Gene3D" id="3.10.105.10">
    <property type="entry name" value="Dipeptide-binding Protein, Domain 3"/>
    <property type="match status" value="1"/>
</dbReference>
<dbReference type="SUPFAM" id="SSF53850">
    <property type="entry name" value="Periplasmic binding protein-like II"/>
    <property type="match status" value="1"/>
</dbReference>
<evidence type="ECO:0000256" key="3">
    <source>
        <dbReference type="ARBA" id="ARBA00022729"/>
    </source>
</evidence>
<dbReference type="GO" id="GO:0042597">
    <property type="term" value="C:periplasmic space"/>
    <property type="evidence" value="ECO:0007669"/>
    <property type="project" value="UniProtKB-ARBA"/>
</dbReference>
<keyword evidence="2" id="KW-0813">Transport</keyword>
<feature type="domain" description="Solute-binding protein family 5" evidence="5">
    <location>
        <begin position="112"/>
        <end position="445"/>
    </location>
</feature>
<evidence type="ECO:0000313" key="6">
    <source>
        <dbReference type="EMBL" id="HIW91867.1"/>
    </source>
</evidence>
<protein>
    <submittedName>
        <fullName evidence="6">ABC transporter substrate-binding protein</fullName>
    </submittedName>
</protein>
<name>A0A9D1RS94_9CORY</name>
<reference evidence="6" key="1">
    <citation type="journal article" date="2021" name="PeerJ">
        <title>Extensive microbial diversity within the chicken gut microbiome revealed by metagenomics and culture.</title>
        <authorList>
            <person name="Gilroy R."/>
            <person name="Ravi A."/>
            <person name="Getino M."/>
            <person name="Pursley I."/>
            <person name="Horton D.L."/>
            <person name="Alikhan N.F."/>
            <person name="Baker D."/>
            <person name="Gharbi K."/>
            <person name="Hall N."/>
            <person name="Watson M."/>
            <person name="Adriaenssens E.M."/>
            <person name="Foster-Nyarko E."/>
            <person name="Jarju S."/>
            <person name="Secka A."/>
            <person name="Antonio M."/>
            <person name="Oren A."/>
            <person name="Chaudhuri R.R."/>
            <person name="La Ragione R."/>
            <person name="Hildebrand F."/>
            <person name="Pallen M.J."/>
        </authorList>
    </citation>
    <scope>NUCLEOTIDE SEQUENCE</scope>
    <source>
        <strain evidence="6">CHK32-1732</strain>
    </source>
</reference>
<dbReference type="GO" id="GO:1904680">
    <property type="term" value="F:peptide transmembrane transporter activity"/>
    <property type="evidence" value="ECO:0007669"/>
    <property type="project" value="TreeGrafter"/>
</dbReference>
<sequence>MVYFFAIPFTTLQRGGRDVAFHRRTHLGAPRRAGAALAALTSLALLASCTSAVGERLDAADGDAVDGGVLRVGSTTDLTPKTLYSGGGTPGLTMLGNVFENLTKYDHDGQDPQPVLAESWDEEESGTGDDATTTVTVKLRDGVTFHNGETLDSQDVKASFENYSDPARAGQLARTAQQISKIGTPDDSTVELTFGQQINNIYDLFEFVPIIEDSTIDDFNAGSGFVGTGPFAFDEWRQGNSLTLDANEDYRDGAPPLDGIEVVVVPDQQTQFAQLRSGQLDVLPESVPRDAEALEDNDLFNVIETEGTGNVYYTGMNVEAPTFRDKRVRQAVALAADRDRILDEVYQGRGYTQSLPWPEDSPAYDAEKNETYQQDTDRARELVEEVEAENGPLPPTTLAYAGESTTEQNTAQILATDLSDIGIEVELEPLEKGVVSDRLINSGYDGMWLLDHNFVQYAPSTLTVSAFPFNSEKNTSNFYDDDYKEAAQDAWTAGDPESPEAKASFERLNDELLDEAFLVELLRPDAPLVTSSNVHDVDWTKRSELDFGDTYFTE</sequence>
<evidence type="ECO:0000256" key="1">
    <source>
        <dbReference type="ARBA" id="ARBA00005695"/>
    </source>
</evidence>
<evidence type="ECO:0000256" key="2">
    <source>
        <dbReference type="ARBA" id="ARBA00022448"/>
    </source>
</evidence>
<dbReference type="AlphaFoldDB" id="A0A9D1RS94"/>
<dbReference type="PIRSF" id="PIRSF002741">
    <property type="entry name" value="MppA"/>
    <property type="match status" value="1"/>
</dbReference>
<reference evidence="6" key="2">
    <citation type="submission" date="2021-04" db="EMBL/GenBank/DDBJ databases">
        <authorList>
            <person name="Gilroy R."/>
        </authorList>
    </citation>
    <scope>NUCLEOTIDE SEQUENCE</scope>
    <source>
        <strain evidence="6">CHK32-1732</strain>
    </source>
</reference>
<keyword evidence="3" id="KW-0732">Signal</keyword>
<dbReference type="GO" id="GO:0043190">
    <property type="term" value="C:ATP-binding cassette (ABC) transporter complex"/>
    <property type="evidence" value="ECO:0007669"/>
    <property type="project" value="InterPro"/>
</dbReference>
<dbReference type="InterPro" id="IPR039424">
    <property type="entry name" value="SBP_5"/>
</dbReference>
<dbReference type="InterPro" id="IPR030678">
    <property type="entry name" value="Peptide/Ni-bd"/>
</dbReference>
<dbReference type="CDD" id="cd00995">
    <property type="entry name" value="PBP2_NikA_DppA_OppA_like"/>
    <property type="match status" value="1"/>
</dbReference>
<organism evidence="6 7">
    <name type="scientific">Candidatus Corynebacterium avicola</name>
    <dbReference type="NCBI Taxonomy" id="2838527"/>
    <lineage>
        <taxon>Bacteria</taxon>
        <taxon>Bacillati</taxon>
        <taxon>Actinomycetota</taxon>
        <taxon>Actinomycetes</taxon>
        <taxon>Mycobacteriales</taxon>
        <taxon>Corynebacteriaceae</taxon>
        <taxon>Corynebacterium</taxon>
    </lineage>
</organism>
<dbReference type="Gene3D" id="3.40.190.10">
    <property type="entry name" value="Periplasmic binding protein-like II"/>
    <property type="match status" value="1"/>
</dbReference>
<feature type="region of interest" description="Disordered" evidence="4">
    <location>
        <begin position="108"/>
        <end position="130"/>
    </location>
</feature>
<dbReference type="InterPro" id="IPR000914">
    <property type="entry name" value="SBP_5_dom"/>
</dbReference>
<comment type="caution">
    <text evidence="6">The sequence shown here is derived from an EMBL/GenBank/DDBJ whole genome shotgun (WGS) entry which is preliminary data.</text>
</comment>
<dbReference type="Proteomes" id="UP000824190">
    <property type="component" value="Unassembled WGS sequence"/>
</dbReference>
<proteinExistence type="inferred from homology"/>
<dbReference type="PANTHER" id="PTHR30290:SF9">
    <property type="entry name" value="OLIGOPEPTIDE-BINDING PROTEIN APPA"/>
    <property type="match status" value="1"/>
</dbReference>
<accession>A0A9D1RS94</accession>
<dbReference type="Pfam" id="PF00496">
    <property type="entry name" value="SBP_bac_5"/>
    <property type="match status" value="1"/>
</dbReference>
<dbReference type="PANTHER" id="PTHR30290">
    <property type="entry name" value="PERIPLASMIC BINDING COMPONENT OF ABC TRANSPORTER"/>
    <property type="match status" value="1"/>
</dbReference>
<gene>
    <name evidence="6" type="ORF">H9870_09435</name>
</gene>
<dbReference type="EMBL" id="DXGC01000077">
    <property type="protein sequence ID" value="HIW91867.1"/>
    <property type="molecule type" value="Genomic_DNA"/>
</dbReference>